<name>A0ACC0YS25_9ROSI</name>
<evidence type="ECO:0000313" key="2">
    <source>
        <dbReference type="Proteomes" id="UP001163603"/>
    </source>
</evidence>
<organism evidence="1 2">
    <name type="scientific">Pistacia integerrima</name>
    <dbReference type="NCBI Taxonomy" id="434235"/>
    <lineage>
        <taxon>Eukaryota</taxon>
        <taxon>Viridiplantae</taxon>
        <taxon>Streptophyta</taxon>
        <taxon>Embryophyta</taxon>
        <taxon>Tracheophyta</taxon>
        <taxon>Spermatophyta</taxon>
        <taxon>Magnoliopsida</taxon>
        <taxon>eudicotyledons</taxon>
        <taxon>Gunneridae</taxon>
        <taxon>Pentapetalae</taxon>
        <taxon>rosids</taxon>
        <taxon>malvids</taxon>
        <taxon>Sapindales</taxon>
        <taxon>Anacardiaceae</taxon>
        <taxon>Pistacia</taxon>
    </lineage>
</organism>
<reference evidence="2" key="1">
    <citation type="journal article" date="2023" name="G3 (Bethesda)">
        <title>Genome assembly and association tests identify interacting loci associated with vigor, precocity, and sex in interspecific pistachio rootstocks.</title>
        <authorList>
            <person name="Palmer W."/>
            <person name="Jacygrad E."/>
            <person name="Sagayaradj S."/>
            <person name="Cavanaugh K."/>
            <person name="Han R."/>
            <person name="Bertier L."/>
            <person name="Beede B."/>
            <person name="Kafkas S."/>
            <person name="Golino D."/>
            <person name="Preece J."/>
            <person name="Michelmore R."/>
        </authorList>
    </citation>
    <scope>NUCLEOTIDE SEQUENCE [LARGE SCALE GENOMIC DNA]</scope>
</reference>
<protein>
    <submittedName>
        <fullName evidence="1">Uncharacterized protein</fullName>
    </submittedName>
</protein>
<proteinExistence type="predicted"/>
<gene>
    <name evidence="1" type="ORF">Pint_26684</name>
</gene>
<keyword evidence="2" id="KW-1185">Reference proteome</keyword>
<comment type="caution">
    <text evidence="1">The sequence shown here is derived from an EMBL/GenBank/DDBJ whole genome shotgun (WGS) entry which is preliminary data.</text>
</comment>
<evidence type="ECO:0000313" key="1">
    <source>
        <dbReference type="EMBL" id="KAJ0040308.1"/>
    </source>
</evidence>
<dbReference type="EMBL" id="CM047740">
    <property type="protein sequence ID" value="KAJ0040308.1"/>
    <property type="molecule type" value="Genomic_DNA"/>
</dbReference>
<sequence length="40" mass="4229">MELRDEKPAVLITGCSQGGIGHALAREFASKGCHVMATSR</sequence>
<accession>A0ACC0YS25</accession>
<dbReference type="Proteomes" id="UP001163603">
    <property type="component" value="Chromosome 5"/>
</dbReference>